<feature type="compositionally biased region" description="Basic residues" evidence="1">
    <location>
        <begin position="17"/>
        <end position="34"/>
    </location>
</feature>
<organism evidence="2 3">
    <name type="scientific">Ancylostoma ceylanicum</name>
    <dbReference type="NCBI Taxonomy" id="53326"/>
    <lineage>
        <taxon>Eukaryota</taxon>
        <taxon>Metazoa</taxon>
        <taxon>Ecdysozoa</taxon>
        <taxon>Nematoda</taxon>
        <taxon>Chromadorea</taxon>
        <taxon>Rhabditida</taxon>
        <taxon>Rhabditina</taxon>
        <taxon>Rhabditomorpha</taxon>
        <taxon>Strongyloidea</taxon>
        <taxon>Ancylostomatidae</taxon>
        <taxon>Ancylostomatinae</taxon>
        <taxon>Ancylostoma</taxon>
    </lineage>
</organism>
<evidence type="ECO:0000256" key="1">
    <source>
        <dbReference type="SAM" id="MobiDB-lite"/>
    </source>
</evidence>
<comment type="caution">
    <text evidence="2">The sequence shown here is derived from an EMBL/GenBank/DDBJ whole genome shotgun (WGS) entry which is preliminary data.</text>
</comment>
<feature type="region of interest" description="Disordered" evidence="1">
    <location>
        <begin position="17"/>
        <end position="38"/>
    </location>
</feature>
<evidence type="ECO:0000313" key="2">
    <source>
        <dbReference type="EMBL" id="EYC38070.1"/>
    </source>
</evidence>
<dbReference type="AlphaFoldDB" id="A0A016WEN5"/>
<proteinExistence type="predicted"/>
<accession>A0A016WEN5</accession>
<sequence>MSANVLGLNITVQSIKKNRRTRVRRERRARRGRHPIGSLRFYGKTGDLRYRPMLRSGATPSRSPPIFFTDYI</sequence>
<evidence type="ECO:0000313" key="3">
    <source>
        <dbReference type="Proteomes" id="UP000024635"/>
    </source>
</evidence>
<gene>
    <name evidence="2" type="primary">Acey_s0745.g2006</name>
    <name evidence="2" type="ORF">Y032_0745g2006</name>
</gene>
<dbReference type="EMBL" id="JARK01000345">
    <property type="protein sequence ID" value="EYC38070.1"/>
    <property type="molecule type" value="Genomic_DNA"/>
</dbReference>
<reference evidence="3" key="1">
    <citation type="journal article" date="2015" name="Nat. Genet.">
        <title>The genome and transcriptome of the zoonotic hookworm Ancylostoma ceylanicum identify infection-specific gene families.</title>
        <authorList>
            <person name="Schwarz E.M."/>
            <person name="Hu Y."/>
            <person name="Antoshechkin I."/>
            <person name="Miller M.M."/>
            <person name="Sternberg P.W."/>
            <person name="Aroian R.V."/>
        </authorList>
    </citation>
    <scope>NUCLEOTIDE SEQUENCE</scope>
    <source>
        <strain evidence="3">HY135</strain>
    </source>
</reference>
<name>A0A016WEN5_9BILA</name>
<keyword evidence="3" id="KW-1185">Reference proteome</keyword>
<dbReference type="Proteomes" id="UP000024635">
    <property type="component" value="Unassembled WGS sequence"/>
</dbReference>
<protein>
    <submittedName>
        <fullName evidence="2">Uncharacterized protein</fullName>
    </submittedName>
</protein>